<protein>
    <submittedName>
        <fullName evidence="2">Uncharacterized protein</fullName>
    </submittedName>
</protein>
<evidence type="ECO:0000313" key="2">
    <source>
        <dbReference type="EMBL" id="KRY26727.1"/>
    </source>
</evidence>
<keyword evidence="3" id="KW-1185">Reference proteome</keyword>
<dbReference type="STRING" id="45882.A0A0V1APH8"/>
<proteinExistence type="predicted"/>
<comment type="caution">
    <text evidence="2">The sequence shown here is derived from an EMBL/GenBank/DDBJ whole genome shotgun (WGS) entry which is preliminary data.</text>
</comment>
<feature type="region of interest" description="Disordered" evidence="1">
    <location>
        <begin position="1"/>
        <end position="90"/>
    </location>
</feature>
<feature type="compositionally biased region" description="Polar residues" evidence="1">
    <location>
        <begin position="68"/>
        <end position="90"/>
    </location>
</feature>
<feature type="compositionally biased region" description="Basic and acidic residues" evidence="1">
    <location>
        <begin position="36"/>
        <end position="48"/>
    </location>
</feature>
<accession>A0A0V1APH8</accession>
<evidence type="ECO:0000256" key="1">
    <source>
        <dbReference type="SAM" id="MobiDB-lite"/>
    </source>
</evidence>
<gene>
    <name evidence="2" type="ORF">T03_10519</name>
</gene>
<evidence type="ECO:0000313" key="3">
    <source>
        <dbReference type="Proteomes" id="UP000054653"/>
    </source>
</evidence>
<reference evidence="2 3" key="1">
    <citation type="submission" date="2015-01" db="EMBL/GenBank/DDBJ databases">
        <title>Evolution of Trichinella species and genotypes.</title>
        <authorList>
            <person name="Korhonen P.K."/>
            <person name="Edoardo P."/>
            <person name="Giuseppe L.R."/>
            <person name="Gasser R.B."/>
        </authorList>
    </citation>
    <scope>NUCLEOTIDE SEQUENCE [LARGE SCALE GENOMIC DNA]</scope>
    <source>
        <strain evidence="2">ISS120</strain>
    </source>
</reference>
<dbReference type="OrthoDB" id="10350250at2759"/>
<dbReference type="Proteomes" id="UP000054653">
    <property type="component" value="Unassembled WGS sequence"/>
</dbReference>
<dbReference type="EMBL" id="JYDI01001726">
    <property type="protein sequence ID" value="KRY26727.1"/>
    <property type="molecule type" value="Genomic_DNA"/>
</dbReference>
<name>A0A0V1APH8_TRIBR</name>
<sequence length="90" mass="9682">MATQSYMACVDTSSDGEGTTERSGYRTDVPVGGYKDNSRKMPDLKQQDAAESITTNRSVHGKRRHPAPQTNGAHRAQSRSPTGSTTNVLA</sequence>
<organism evidence="2 3">
    <name type="scientific">Trichinella britovi</name>
    <name type="common">Parasitic roundworm</name>
    <dbReference type="NCBI Taxonomy" id="45882"/>
    <lineage>
        <taxon>Eukaryota</taxon>
        <taxon>Metazoa</taxon>
        <taxon>Ecdysozoa</taxon>
        <taxon>Nematoda</taxon>
        <taxon>Enoplea</taxon>
        <taxon>Dorylaimia</taxon>
        <taxon>Trichinellida</taxon>
        <taxon>Trichinellidae</taxon>
        <taxon>Trichinella</taxon>
    </lineage>
</organism>
<dbReference type="AlphaFoldDB" id="A0A0V1APH8"/>
<feature type="compositionally biased region" description="Polar residues" evidence="1">
    <location>
        <begin position="1"/>
        <end position="17"/>
    </location>
</feature>